<evidence type="ECO:0000313" key="1">
    <source>
        <dbReference type="EMBL" id="KAI8439581.1"/>
    </source>
</evidence>
<comment type="caution">
    <text evidence="1">The sequence shown here is derived from an EMBL/GenBank/DDBJ whole genome shotgun (WGS) entry which is preliminary data.</text>
</comment>
<organism evidence="1 2">
    <name type="scientific">Choristoneura fumiferana</name>
    <name type="common">Spruce budworm moth</name>
    <name type="synonym">Archips fumiferana</name>
    <dbReference type="NCBI Taxonomy" id="7141"/>
    <lineage>
        <taxon>Eukaryota</taxon>
        <taxon>Metazoa</taxon>
        <taxon>Ecdysozoa</taxon>
        <taxon>Arthropoda</taxon>
        <taxon>Hexapoda</taxon>
        <taxon>Insecta</taxon>
        <taxon>Pterygota</taxon>
        <taxon>Neoptera</taxon>
        <taxon>Endopterygota</taxon>
        <taxon>Lepidoptera</taxon>
        <taxon>Glossata</taxon>
        <taxon>Ditrysia</taxon>
        <taxon>Tortricoidea</taxon>
        <taxon>Tortricidae</taxon>
        <taxon>Tortricinae</taxon>
        <taxon>Choristoneura</taxon>
    </lineage>
</organism>
<sequence>MPNQPLNQSADHRPYRGKSFSLTITVSTSPPQVTTYQKAIKVTVDGPREPRSKTNKNDAMRYTMDRCHGCRWIAAATTLFGIKWIKSNPNTMHLHRFMRAPARSCDAICMHRPRRSDNAWIIWMHGWIKY</sequence>
<reference evidence="1 2" key="1">
    <citation type="journal article" date="2022" name="Genome Biol. Evol.">
        <title>The Spruce Budworm Genome: Reconstructing the Evolutionary History of Antifreeze Proteins.</title>
        <authorList>
            <person name="Beliveau C."/>
            <person name="Gagne P."/>
            <person name="Picq S."/>
            <person name="Vernygora O."/>
            <person name="Keeling C.I."/>
            <person name="Pinkney K."/>
            <person name="Doucet D."/>
            <person name="Wen F."/>
            <person name="Johnston J.S."/>
            <person name="Maaroufi H."/>
            <person name="Boyle B."/>
            <person name="Laroche J."/>
            <person name="Dewar K."/>
            <person name="Juretic N."/>
            <person name="Blackburn G."/>
            <person name="Nisole A."/>
            <person name="Brunet B."/>
            <person name="Brandao M."/>
            <person name="Lumley L."/>
            <person name="Duan J."/>
            <person name="Quan G."/>
            <person name="Lucarotti C.J."/>
            <person name="Roe A.D."/>
            <person name="Sperling F.A.H."/>
            <person name="Levesque R.C."/>
            <person name="Cusson M."/>
        </authorList>
    </citation>
    <scope>NUCLEOTIDE SEQUENCE [LARGE SCALE GENOMIC DNA]</scope>
    <source>
        <strain evidence="1">Glfc:IPQL:Cfum</strain>
    </source>
</reference>
<evidence type="ECO:0000313" key="2">
    <source>
        <dbReference type="Proteomes" id="UP001064048"/>
    </source>
</evidence>
<accession>A0ACC0KTU2</accession>
<gene>
    <name evidence="1" type="ORF">MSG28_013308</name>
</gene>
<name>A0ACC0KTU2_CHOFU</name>
<protein>
    <submittedName>
        <fullName evidence="1">Uncharacterized protein</fullName>
    </submittedName>
</protein>
<dbReference type="Proteomes" id="UP001064048">
    <property type="component" value="Chromosome 23"/>
</dbReference>
<keyword evidence="2" id="KW-1185">Reference proteome</keyword>
<dbReference type="EMBL" id="CM046123">
    <property type="protein sequence ID" value="KAI8439581.1"/>
    <property type="molecule type" value="Genomic_DNA"/>
</dbReference>
<proteinExistence type="predicted"/>